<accession>G8BZ42</accession>
<dbReference type="PROSITE" id="PS00027">
    <property type="entry name" value="HOMEOBOX_1"/>
    <property type="match status" value="1"/>
</dbReference>
<dbReference type="SMART" id="SM00389">
    <property type="entry name" value="HOX"/>
    <property type="match status" value="1"/>
</dbReference>
<dbReference type="InterPro" id="IPR009057">
    <property type="entry name" value="Homeodomain-like_sf"/>
</dbReference>
<sequence length="333" mass="37076">MSTQHRLPSLDILLQASEFQRTLENDIPKANILLSMRKENFSSQAKVVLPPINVSAMNDVSDTNHNVSSLPPTPAATPSPNGKTCGLDSSDNNSEISSPTPLRSGSVSCSPKREFAFITHSKKSYPSKKPRVDNEQLARRKRRKTSQHELDILNEQFKLSQTIGRTTRMELANKCSMSEKAVQIWFQNKRQAIKKQQNKLQDNHLKIRSIVTLKDNHPIHTVSSSNGPKKETRHEIVMTSPKSKVSLPSPRSSPVTASSKGPQALTFHISSNDKTLKAVNKSSNNRVNKLINKYNSSLDKVSNSDNSLSIKKFKLAFKSSGSLPLKEINQNML</sequence>
<dbReference type="eggNOG" id="KOG0490">
    <property type="taxonomic scope" value="Eukaryota"/>
</dbReference>
<dbReference type="GeneID" id="11533413"/>
<keyword evidence="9" id="KW-1185">Reference proteome</keyword>
<feature type="region of interest" description="Disordered" evidence="6">
    <location>
        <begin position="122"/>
        <end position="146"/>
    </location>
</feature>
<feature type="domain" description="Homeobox" evidence="7">
    <location>
        <begin position="136"/>
        <end position="196"/>
    </location>
</feature>
<dbReference type="GO" id="GO:0005634">
    <property type="term" value="C:nucleus"/>
    <property type="evidence" value="ECO:0007669"/>
    <property type="project" value="UniProtKB-SubCell"/>
</dbReference>
<dbReference type="PROSITE" id="PS50071">
    <property type="entry name" value="HOMEOBOX_2"/>
    <property type="match status" value="1"/>
</dbReference>
<dbReference type="STRING" id="1071381.G8BZ42"/>
<dbReference type="PANTHER" id="PTHR24327">
    <property type="entry name" value="HOMEOBOX PROTEIN"/>
    <property type="match status" value="1"/>
</dbReference>
<dbReference type="OMA" id="MELANKC"/>
<dbReference type="InterPro" id="IPR001356">
    <property type="entry name" value="HD"/>
</dbReference>
<comment type="subcellular location">
    <subcellularLocation>
        <location evidence="4 5">Nucleus</location>
    </subcellularLocation>
</comment>
<dbReference type="Gene3D" id="1.10.10.60">
    <property type="entry name" value="Homeodomain-like"/>
    <property type="match status" value="1"/>
</dbReference>
<evidence type="ECO:0000256" key="2">
    <source>
        <dbReference type="ARBA" id="ARBA00023155"/>
    </source>
</evidence>
<evidence type="ECO:0000313" key="8">
    <source>
        <dbReference type="EMBL" id="CCE65170.1"/>
    </source>
</evidence>
<dbReference type="PANTHER" id="PTHR24327:SF41">
    <property type="entry name" value="BRAIN-SPECIFIC HOMEOBOX PROTEIN"/>
    <property type="match status" value="1"/>
</dbReference>
<evidence type="ECO:0000256" key="1">
    <source>
        <dbReference type="ARBA" id="ARBA00023125"/>
    </source>
</evidence>
<evidence type="ECO:0000256" key="4">
    <source>
        <dbReference type="PROSITE-ProRule" id="PRU00108"/>
    </source>
</evidence>
<dbReference type="HOGENOM" id="CLU_043444_0_0_1"/>
<feature type="region of interest" description="Disordered" evidence="6">
    <location>
        <begin position="63"/>
        <end position="108"/>
    </location>
</feature>
<dbReference type="GO" id="GO:0000978">
    <property type="term" value="F:RNA polymerase II cis-regulatory region sequence-specific DNA binding"/>
    <property type="evidence" value="ECO:0007669"/>
    <property type="project" value="TreeGrafter"/>
</dbReference>
<feature type="compositionally biased region" description="Polar residues" evidence="6">
    <location>
        <begin position="249"/>
        <end position="261"/>
    </location>
</feature>
<dbReference type="Proteomes" id="UP000005666">
    <property type="component" value="Chromosome 11"/>
</dbReference>
<keyword evidence="2 4" id="KW-0371">Homeobox</keyword>
<dbReference type="Pfam" id="PF00046">
    <property type="entry name" value="Homeodomain"/>
    <property type="match status" value="1"/>
</dbReference>
<name>G8BZ42_TETPH</name>
<feature type="DNA-binding region" description="Homeobox" evidence="4">
    <location>
        <begin position="138"/>
        <end position="197"/>
    </location>
</feature>
<dbReference type="GO" id="GO:0000981">
    <property type="term" value="F:DNA-binding transcription factor activity, RNA polymerase II-specific"/>
    <property type="evidence" value="ECO:0007669"/>
    <property type="project" value="InterPro"/>
</dbReference>
<dbReference type="SUPFAM" id="SSF46689">
    <property type="entry name" value="Homeodomain-like"/>
    <property type="match status" value="1"/>
</dbReference>
<dbReference type="CDD" id="cd00086">
    <property type="entry name" value="homeodomain"/>
    <property type="match status" value="1"/>
</dbReference>
<dbReference type="KEGG" id="tpf:TPHA_0K00360"/>
<dbReference type="InterPro" id="IPR017970">
    <property type="entry name" value="Homeobox_CS"/>
</dbReference>
<dbReference type="OrthoDB" id="6159439at2759"/>
<feature type="region of interest" description="Disordered" evidence="6">
    <location>
        <begin position="240"/>
        <end position="261"/>
    </location>
</feature>
<dbReference type="AlphaFoldDB" id="G8BZ42"/>
<evidence type="ECO:0000256" key="5">
    <source>
        <dbReference type="RuleBase" id="RU000682"/>
    </source>
</evidence>
<organism evidence="8 9">
    <name type="scientific">Tetrapisispora phaffii (strain ATCC 24235 / CBS 4417 / NBRC 1672 / NRRL Y-8282 / UCD 70-5)</name>
    <name type="common">Yeast</name>
    <name type="synonym">Fabospora phaffii</name>
    <dbReference type="NCBI Taxonomy" id="1071381"/>
    <lineage>
        <taxon>Eukaryota</taxon>
        <taxon>Fungi</taxon>
        <taxon>Dikarya</taxon>
        <taxon>Ascomycota</taxon>
        <taxon>Saccharomycotina</taxon>
        <taxon>Saccharomycetes</taxon>
        <taxon>Saccharomycetales</taxon>
        <taxon>Saccharomycetaceae</taxon>
        <taxon>Tetrapisispora</taxon>
    </lineage>
</organism>
<evidence type="ECO:0000256" key="6">
    <source>
        <dbReference type="SAM" id="MobiDB-lite"/>
    </source>
</evidence>
<gene>
    <name evidence="8" type="primary">TPHA0K00360</name>
    <name evidence="8" type="ordered locus">TPHA_0K00360</name>
</gene>
<dbReference type="RefSeq" id="XP_003687604.1">
    <property type="nucleotide sequence ID" value="XM_003687556.1"/>
</dbReference>
<keyword evidence="1 4" id="KW-0238">DNA-binding</keyword>
<protein>
    <recommendedName>
        <fullName evidence="7">Homeobox domain-containing protein</fullName>
    </recommendedName>
</protein>
<feature type="compositionally biased region" description="Polar residues" evidence="6">
    <location>
        <begin position="87"/>
        <end position="108"/>
    </location>
</feature>
<reference evidence="8 9" key="1">
    <citation type="journal article" date="2011" name="Proc. Natl. Acad. Sci. U.S.A.">
        <title>Evolutionary erosion of yeast sex chromosomes by mating-type switching accidents.</title>
        <authorList>
            <person name="Gordon J.L."/>
            <person name="Armisen D."/>
            <person name="Proux-Wera E."/>
            <person name="Oheigeartaigh S.S."/>
            <person name="Byrne K.P."/>
            <person name="Wolfe K.H."/>
        </authorList>
    </citation>
    <scope>NUCLEOTIDE SEQUENCE [LARGE SCALE GENOMIC DNA]</scope>
    <source>
        <strain evidence="9">ATCC 24235 / CBS 4417 / NBRC 1672 / NRRL Y-8282 / UCD 70-5</strain>
    </source>
</reference>
<evidence type="ECO:0000259" key="7">
    <source>
        <dbReference type="PROSITE" id="PS50071"/>
    </source>
</evidence>
<keyword evidence="3 4" id="KW-0539">Nucleus</keyword>
<dbReference type="EMBL" id="HE612866">
    <property type="protein sequence ID" value="CCE65170.1"/>
    <property type="molecule type" value="Genomic_DNA"/>
</dbReference>
<proteinExistence type="predicted"/>
<evidence type="ECO:0000313" key="9">
    <source>
        <dbReference type="Proteomes" id="UP000005666"/>
    </source>
</evidence>
<dbReference type="InterPro" id="IPR050460">
    <property type="entry name" value="Distal-less_Homeobox_TF"/>
</dbReference>
<evidence type="ECO:0000256" key="3">
    <source>
        <dbReference type="ARBA" id="ARBA00023242"/>
    </source>
</evidence>